<feature type="region of interest" description="Disordered" evidence="1">
    <location>
        <begin position="1"/>
        <end position="25"/>
    </location>
</feature>
<evidence type="ECO:0000313" key="2">
    <source>
        <dbReference type="EMBL" id="MFC5888513.1"/>
    </source>
</evidence>
<dbReference type="RefSeq" id="WP_313763571.1">
    <property type="nucleotide sequence ID" value="NZ_BAAAVH010000113.1"/>
</dbReference>
<evidence type="ECO:0000313" key="3">
    <source>
        <dbReference type="Proteomes" id="UP001596067"/>
    </source>
</evidence>
<sequence length="67" mass="7335">MTQSYPRRLRLHGGRNTHAARTVNGNPNQLVTACNYLAGPKDERKPDDAPITCRATGCQIAAEETAR</sequence>
<organism evidence="2 3">
    <name type="scientific">Kitasatospora aburaviensis</name>
    <dbReference type="NCBI Taxonomy" id="67265"/>
    <lineage>
        <taxon>Bacteria</taxon>
        <taxon>Bacillati</taxon>
        <taxon>Actinomycetota</taxon>
        <taxon>Actinomycetes</taxon>
        <taxon>Kitasatosporales</taxon>
        <taxon>Streptomycetaceae</taxon>
        <taxon>Kitasatospora</taxon>
    </lineage>
</organism>
<dbReference type="Proteomes" id="UP001596067">
    <property type="component" value="Unassembled WGS sequence"/>
</dbReference>
<protein>
    <submittedName>
        <fullName evidence="2">Uncharacterized protein</fullName>
    </submittedName>
</protein>
<keyword evidence="3" id="KW-1185">Reference proteome</keyword>
<gene>
    <name evidence="2" type="ORF">ACFP0N_26450</name>
</gene>
<name>A0ABW1F2Y4_9ACTN</name>
<proteinExistence type="predicted"/>
<comment type="caution">
    <text evidence="2">The sequence shown here is derived from an EMBL/GenBank/DDBJ whole genome shotgun (WGS) entry which is preliminary data.</text>
</comment>
<dbReference type="EMBL" id="JBHSOD010000041">
    <property type="protein sequence ID" value="MFC5888513.1"/>
    <property type="molecule type" value="Genomic_DNA"/>
</dbReference>
<reference evidence="3" key="1">
    <citation type="journal article" date="2019" name="Int. J. Syst. Evol. Microbiol.">
        <title>The Global Catalogue of Microorganisms (GCM) 10K type strain sequencing project: providing services to taxonomists for standard genome sequencing and annotation.</title>
        <authorList>
            <consortium name="The Broad Institute Genomics Platform"/>
            <consortium name="The Broad Institute Genome Sequencing Center for Infectious Disease"/>
            <person name="Wu L."/>
            <person name="Ma J."/>
        </authorList>
    </citation>
    <scope>NUCLEOTIDE SEQUENCE [LARGE SCALE GENOMIC DNA]</scope>
    <source>
        <strain evidence="3">CGMCC 4.1469</strain>
    </source>
</reference>
<evidence type="ECO:0000256" key="1">
    <source>
        <dbReference type="SAM" id="MobiDB-lite"/>
    </source>
</evidence>
<accession>A0ABW1F2Y4</accession>
<dbReference type="PROSITE" id="PS51257">
    <property type="entry name" value="PROKAR_LIPOPROTEIN"/>
    <property type="match status" value="1"/>
</dbReference>